<evidence type="ECO:0000313" key="13">
    <source>
        <dbReference type="Proteomes" id="UP001055784"/>
    </source>
</evidence>
<dbReference type="PANTHER" id="PTHR12439">
    <property type="entry name" value="PLACENTAL PROTEIN 11-RELATED"/>
    <property type="match status" value="1"/>
</dbReference>
<accession>A0AAE9IBI4</accession>
<dbReference type="EMBL" id="CP097770">
    <property type="protein sequence ID" value="URJ50988.1"/>
    <property type="molecule type" value="Genomic_DNA"/>
</dbReference>
<evidence type="ECO:0000256" key="2">
    <source>
        <dbReference type="ARBA" id="ARBA00010168"/>
    </source>
</evidence>
<evidence type="ECO:0000256" key="8">
    <source>
        <dbReference type="ARBA" id="ARBA00022884"/>
    </source>
</evidence>
<evidence type="ECO:0000259" key="11">
    <source>
        <dbReference type="PROSITE" id="PS51959"/>
    </source>
</evidence>
<dbReference type="GO" id="GO:0016829">
    <property type="term" value="F:lyase activity"/>
    <property type="evidence" value="ECO:0007669"/>
    <property type="project" value="UniProtKB-KW"/>
</dbReference>
<comment type="similarity">
    <text evidence="2">Belongs to the ENDOU family.</text>
</comment>
<dbReference type="GO" id="GO:0046872">
    <property type="term" value="F:metal ion binding"/>
    <property type="evidence" value="ECO:0007669"/>
    <property type="project" value="UniProtKB-KW"/>
</dbReference>
<dbReference type="AlphaFoldDB" id="A0AAE9IBI4"/>
<dbReference type="InterPro" id="IPR018998">
    <property type="entry name" value="EndoU_C"/>
</dbReference>
<dbReference type="Pfam" id="PF09412">
    <property type="entry name" value="XendoU"/>
    <property type="match status" value="1"/>
</dbReference>
<evidence type="ECO:0000256" key="5">
    <source>
        <dbReference type="ARBA" id="ARBA00022723"/>
    </source>
</evidence>
<dbReference type="InterPro" id="IPR039787">
    <property type="entry name" value="ENDOU"/>
</dbReference>
<evidence type="ECO:0000256" key="7">
    <source>
        <dbReference type="ARBA" id="ARBA00022801"/>
    </source>
</evidence>
<protein>
    <recommendedName>
        <fullName evidence="11">EndoU domain-containing protein</fullName>
    </recommendedName>
</protein>
<evidence type="ECO:0000256" key="3">
    <source>
        <dbReference type="ARBA" id="ARBA00011245"/>
    </source>
</evidence>
<keyword evidence="8" id="KW-0694">RNA-binding</keyword>
<dbReference type="InterPro" id="IPR037227">
    <property type="entry name" value="EndoU-like"/>
</dbReference>
<proteinExistence type="inferred from homology"/>
<evidence type="ECO:0000256" key="4">
    <source>
        <dbReference type="ARBA" id="ARBA00022722"/>
    </source>
</evidence>
<dbReference type="GO" id="GO:0004521">
    <property type="term" value="F:RNA endonuclease activity"/>
    <property type="evidence" value="ECO:0007669"/>
    <property type="project" value="InterPro"/>
</dbReference>
<keyword evidence="5" id="KW-0479">Metal-binding</keyword>
<evidence type="ECO:0000256" key="10">
    <source>
        <dbReference type="ARBA" id="ARBA00023239"/>
    </source>
</evidence>
<organism evidence="12 13">
    <name type="scientific">Paenibacillus polymyxa</name>
    <name type="common">Bacillus polymyxa</name>
    <dbReference type="NCBI Taxonomy" id="1406"/>
    <lineage>
        <taxon>Bacteria</taxon>
        <taxon>Bacillati</taxon>
        <taxon>Bacillota</taxon>
        <taxon>Bacilli</taxon>
        <taxon>Bacillales</taxon>
        <taxon>Paenibacillaceae</taxon>
        <taxon>Paenibacillus</taxon>
    </lineage>
</organism>
<keyword evidence="4" id="KW-0540">Nuclease</keyword>
<dbReference type="PANTHER" id="PTHR12439:SF11">
    <property type="entry name" value="URIDYLATE-SPECIFIC ENDORIBONUCLEASE"/>
    <property type="match status" value="1"/>
</dbReference>
<dbReference type="CDD" id="cd21159">
    <property type="entry name" value="XendoU"/>
    <property type="match status" value="1"/>
</dbReference>
<dbReference type="GO" id="GO:0016787">
    <property type="term" value="F:hydrolase activity"/>
    <property type="evidence" value="ECO:0007669"/>
    <property type="project" value="UniProtKB-KW"/>
</dbReference>
<sequence>MIFQQIWEADMKENGIFPLIKGLSDNQKNSEQGYVIVDMDPTPDQVTTPGSEKNEISVFKETHIPQNKQKSYDLFIKLHDNYEWLKGKKENITPEEQAEVNEFLQFAIGTKPMRLAREYAQSNGHLADGSSDEEWMDMLKTLWFKLILGKSTSYFEHVFLGEQGGRRRKLGGHHFWYHYLINDGPYVQLRKEDSIVFIKHVEVNKIEASKLAEVITIKYTLEEKKESGEKTKLFKDIGGFFVGTSAEGLLALGTVAFLDGRQHIPVDLNGEKLDITVFRTTDGAKDARTFFPVIKEAVRV</sequence>
<evidence type="ECO:0000256" key="1">
    <source>
        <dbReference type="ARBA" id="ARBA00001936"/>
    </source>
</evidence>
<comment type="cofactor">
    <cofactor evidence="1">
        <name>Mn(2+)</name>
        <dbReference type="ChEBI" id="CHEBI:29035"/>
    </cofactor>
</comment>
<dbReference type="RefSeq" id="WP_250260811.1">
    <property type="nucleotide sequence ID" value="NZ_CP097770.1"/>
</dbReference>
<dbReference type="SUPFAM" id="SSF142877">
    <property type="entry name" value="EndoU-like"/>
    <property type="match status" value="1"/>
</dbReference>
<gene>
    <name evidence="12" type="ORF">MF626_000376</name>
</gene>
<feature type="domain" description="EndoU" evidence="11">
    <location>
        <begin position="1"/>
        <end position="296"/>
    </location>
</feature>
<reference evidence="12" key="1">
    <citation type="submission" date="2022-11" db="EMBL/GenBank/DDBJ databases">
        <authorList>
            <person name="Vasilchenko N.G."/>
            <person name="Prazdnova E.V."/>
            <person name="Gorovtsov A.V."/>
            <person name="Chistyakov V.A."/>
            <person name="Pak M.L."/>
        </authorList>
    </citation>
    <scope>NUCLEOTIDE SEQUENCE</scope>
    <source>
        <strain evidence="12">R 4.5</strain>
    </source>
</reference>
<evidence type="ECO:0000313" key="12">
    <source>
        <dbReference type="EMBL" id="URJ50988.1"/>
    </source>
</evidence>
<evidence type="ECO:0000256" key="9">
    <source>
        <dbReference type="ARBA" id="ARBA00023211"/>
    </source>
</evidence>
<keyword evidence="9" id="KW-0464">Manganese</keyword>
<dbReference type="PROSITE" id="PS51959">
    <property type="entry name" value="ENDOU"/>
    <property type="match status" value="1"/>
</dbReference>
<dbReference type="GO" id="GO:0003723">
    <property type="term" value="F:RNA binding"/>
    <property type="evidence" value="ECO:0007669"/>
    <property type="project" value="UniProtKB-KW"/>
</dbReference>
<evidence type="ECO:0000256" key="6">
    <source>
        <dbReference type="ARBA" id="ARBA00022759"/>
    </source>
</evidence>
<name>A0AAE9IBI4_PAEPO</name>
<keyword evidence="7" id="KW-0378">Hydrolase</keyword>
<dbReference type="Proteomes" id="UP001055784">
    <property type="component" value="Chromosome"/>
</dbReference>
<keyword evidence="10" id="KW-0456">Lyase</keyword>
<comment type="subunit">
    <text evidence="3">Monomer.</text>
</comment>
<keyword evidence="6" id="KW-0255">Endonuclease</keyword>